<dbReference type="Pfam" id="PF13458">
    <property type="entry name" value="Peripla_BP_6"/>
    <property type="match status" value="1"/>
</dbReference>
<evidence type="ECO:0000256" key="5">
    <source>
        <dbReference type="SAM" id="SignalP"/>
    </source>
</evidence>
<accession>A0ABV7TLC6</accession>
<organism evidence="7 8">
    <name type="scientific">Lutimaribacter marinistellae</name>
    <dbReference type="NCBI Taxonomy" id="1820329"/>
    <lineage>
        <taxon>Bacteria</taxon>
        <taxon>Pseudomonadati</taxon>
        <taxon>Pseudomonadota</taxon>
        <taxon>Alphaproteobacteria</taxon>
        <taxon>Rhodobacterales</taxon>
        <taxon>Roseobacteraceae</taxon>
        <taxon>Lutimaribacter</taxon>
    </lineage>
</organism>
<dbReference type="PANTHER" id="PTHR47235:SF1">
    <property type="entry name" value="BLR6548 PROTEIN"/>
    <property type="match status" value="1"/>
</dbReference>
<keyword evidence="4" id="KW-0029">Amino-acid transport</keyword>
<dbReference type="SUPFAM" id="SSF53822">
    <property type="entry name" value="Periplasmic binding protein-like I"/>
    <property type="match status" value="1"/>
</dbReference>
<dbReference type="Gene3D" id="3.40.50.2300">
    <property type="match status" value="2"/>
</dbReference>
<dbReference type="InterPro" id="IPR028081">
    <property type="entry name" value="Leu-bd"/>
</dbReference>
<sequence>MKTTIKRLAAATALTAAATLSAQAETQGVTDTEVLIGSVNDLSGIFAAVGVPAVKGANVYFDKVNAEGGVHGRQIRYIVEDNGYQMPRAMQGYNKLLNRDKVFAMYQSLGTPMNIAGFKLLDPKGIPNVAPLSAARQMLMEPVNNKFTSFSSYYDQAIVGTKYLVEQFGGEQVCSMYLPTDFGKEILEGTMEGAKEAGAEFVAETTHKPDETDFVGSLSKLNEEGCDVVSIALGVRQAITIVGTAKKMGLNDMKFLGTSASFLTVVAQVPGGVTEGFYAAASWQDLWARAEEPAPKAFIEEYKAATGEDPVGFAMLGYAGAKMLVMALEKAGPDLTHESFIAAMESLEYQDDLVGNYMTYGPDDHQGADSVYVSIVENGMWKKVHEE</sequence>
<keyword evidence="8" id="KW-1185">Reference proteome</keyword>
<evidence type="ECO:0000313" key="8">
    <source>
        <dbReference type="Proteomes" id="UP001595629"/>
    </source>
</evidence>
<dbReference type="CDD" id="cd06343">
    <property type="entry name" value="PBP1_ABC_ligand_binding-like"/>
    <property type="match status" value="1"/>
</dbReference>
<comment type="similarity">
    <text evidence="1">Belongs to the leucine-binding protein family.</text>
</comment>
<protein>
    <submittedName>
        <fullName evidence="7">ABC transporter substrate-binding protein</fullName>
    </submittedName>
</protein>
<dbReference type="InterPro" id="IPR028082">
    <property type="entry name" value="Peripla_BP_I"/>
</dbReference>
<evidence type="ECO:0000256" key="1">
    <source>
        <dbReference type="ARBA" id="ARBA00010062"/>
    </source>
</evidence>
<evidence type="ECO:0000256" key="3">
    <source>
        <dbReference type="ARBA" id="ARBA00022729"/>
    </source>
</evidence>
<dbReference type="Proteomes" id="UP001595629">
    <property type="component" value="Unassembled WGS sequence"/>
</dbReference>
<dbReference type="PANTHER" id="PTHR47235">
    <property type="entry name" value="BLR6548 PROTEIN"/>
    <property type="match status" value="1"/>
</dbReference>
<feature type="domain" description="Leucine-binding protein" evidence="6">
    <location>
        <begin position="34"/>
        <end position="377"/>
    </location>
</feature>
<keyword evidence="2" id="KW-0813">Transport</keyword>
<evidence type="ECO:0000256" key="2">
    <source>
        <dbReference type="ARBA" id="ARBA00022448"/>
    </source>
</evidence>
<feature type="chain" id="PRO_5045455768" evidence="5">
    <location>
        <begin position="25"/>
        <end position="387"/>
    </location>
</feature>
<name>A0ABV7TLC6_9RHOB</name>
<dbReference type="EMBL" id="JBHRXI010000016">
    <property type="protein sequence ID" value="MFC3614993.1"/>
    <property type="molecule type" value="Genomic_DNA"/>
</dbReference>
<proteinExistence type="inferred from homology"/>
<reference evidence="8" key="1">
    <citation type="journal article" date="2019" name="Int. J. Syst. Evol. Microbiol.">
        <title>The Global Catalogue of Microorganisms (GCM) 10K type strain sequencing project: providing services to taxonomists for standard genome sequencing and annotation.</title>
        <authorList>
            <consortium name="The Broad Institute Genomics Platform"/>
            <consortium name="The Broad Institute Genome Sequencing Center for Infectious Disease"/>
            <person name="Wu L."/>
            <person name="Ma J."/>
        </authorList>
    </citation>
    <scope>NUCLEOTIDE SEQUENCE [LARGE SCALE GENOMIC DNA]</scope>
    <source>
        <strain evidence="8">KCTC 42911</strain>
    </source>
</reference>
<dbReference type="RefSeq" id="WP_386736269.1">
    <property type="nucleotide sequence ID" value="NZ_JBHRXI010000016.1"/>
</dbReference>
<evidence type="ECO:0000259" key="6">
    <source>
        <dbReference type="Pfam" id="PF13458"/>
    </source>
</evidence>
<evidence type="ECO:0000256" key="4">
    <source>
        <dbReference type="ARBA" id="ARBA00022970"/>
    </source>
</evidence>
<keyword evidence="3 5" id="KW-0732">Signal</keyword>
<gene>
    <name evidence="7" type="ORF">ACFORG_14580</name>
</gene>
<feature type="signal peptide" evidence="5">
    <location>
        <begin position="1"/>
        <end position="24"/>
    </location>
</feature>
<evidence type="ECO:0000313" key="7">
    <source>
        <dbReference type="EMBL" id="MFC3614993.1"/>
    </source>
</evidence>
<comment type="caution">
    <text evidence="7">The sequence shown here is derived from an EMBL/GenBank/DDBJ whole genome shotgun (WGS) entry which is preliminary data.</text>
</comment>
<dbReference type="PRINTS" id="PR00337">
    <property type="entry name" value="LEUILEVALBP"/>
</dbReference>
<dbReference type="InterPro" id="IPR000709">
    <property type="entry name" value="Leu_Ile_Val-bd"/>
</dbReference>